<name>A0A1J4KQ16_9EUKA</name>
<dbReference type="InterPro" id="IPR038274">
    <property type="entry name" value="Atg6/Beclin_C_sf"/>
</dbReference>
<accession>A0A1J4KQ16</accession>
<dbReference type="InterPro" id="IPR040455">
    <property type="entry name" value="Atg6_BARA"/>
</dbReference>
<sequence>MSEKGVVVFVCSMCGEIRVMDSAVWQSLEQQKTQPLPPREPSPEILEPFDDIENWEHIAEFKNLLQLTKNPNLSSFPLCDHCAEISCEHTNRLNEMMAQFFDNADAIERYGQEFSQRILNNVQVLSPFAITQNKKDLSTESENVSNENPNSNPNPKPPSGQPSTKANNSAFDDQTPIQRRITSRFAQLSAFKLTIDGMFAKINGLRLGKLKSIPVTQNEVQNALLFLCQFLKYQMRIVDVDSSNVNVSHIITFTTSKGSQEMKFPERSREVSPFNAALDEMMQSFDRVFNSKALNLMRPSNLIDTKKHVIASETYYYSESDPSKFTRAMRKLIVNLKTIQSFQTLFSI</sequence>
<evidence type="ECO:0000256" key="1">
    <source>
        <dbReference type="SAM" id="MobiDB-lite"/>
    </source>
</evidence>
<dbReference type="EMBL" id="MLAK01000579">
    <property type="protein sequence ID" value="OHT11790.1"/>
    <property type="molecule type" value="Genomic_DNA"/>
</dbReference>
<evidence type="ECO:0000313" key="3">
    <source>
        <dbReference type="EMBL" id="OHT11790.1"/>
    </source>
</evidence>
<organism evidence="3 4">
    <name type="scientific">Tritrichomonas foetus</name>
    <dbReference type="NCBI Taxonomy" id="1144522"/>
    <lineage>
        <taxon>Eukaryota</taxon>
        <taxon>Metamonada</taxon>
        <taxon>Parabasalia</taxon>
        <taxon>Tritrichomonadida</taxon>
        <taxon>Tritrichomonadidae</taxon>
        <taxon>Tritrichomonas</taxon>
    </lineage>
</organism>
<evidence type="ECO:0000259" key="2">
    <source>
        <dbReference type="Pfam" id="PF04111"/>
    </source>
</evidence>
<evidence type="ECO:0000313" key="4">
    <source>
        <dbReference type="Proteomes" id="UP000179807"/>
    </source>
</evidence>
<dbReference type="Gene3D" id="1.10.418.40">
    <property type="entry name" value="Autophagy protein 6/Beclin 1"/>
    <property type="match status" value="1"/>
</dbReference>
<proteinExistence type="predicted"/>
<dbReference type="Pfam" id="PF04111">
    <property type="entry name" value="APG6"/>
    <property type="match status" value="1"/>
</dbReference>
<dbReference type="VEuPathDB" id="TrichDB:TRFO_18688"/>
<dbReference type="RefSeq" id="XP_068364926.1">
    <property type="nucleotide sequence ID" value="XM_068500325.1"/>
</dbReference>
<feature type="region of interest" description="Disordered" evidence="1">
    <location>
        <begin position="135"/>
        <end position="172"/>
    </location>
</feature>
<comment type="caution">
    <text evidence="3">The sequence shown here is derived from an EMBL/GenBank/DDBJ whole genome shotgun (WGS) entry which is preliminary data.</text>
</comment>
<keyword evidence="4" id="KW-1185">Reference proteome</keyword>
<dbReference type="AlphaFoldDB" id="A0A1J4KQ16"/>
<feature type="compositionally biased region" description="Low complexity" evidence="1">
    <location>
        <begin position="140"/>
        <end position="151"/>
    </location>
</feature>
<gene>
    <name evidence="3" type="ORF">TRFO_18688</name>
</gene>
<reference evidence="3" key="1">
    <citation type="submission" date="2016-10" db="EMBL/GenBank/DDBJ databases">
        <authorList>
            <person name="Benchimol M."/>
            <person name="Almeida L.G."/>
            <person name="Vasconcelos A.T."/>
            <person name="Perreira-Neves A."/>
            <person name="Rosa I.A."/>
            <person name="Tasca T."/>
            <person name="Bogo M.R."/>
            <person name="de Souza W."/>
        </authorList>
    </citation>
    <scope>NUCLEOTIDE SEQUENCE [LARGE SCALE GENOMIC DNA]</scope>
    <source>
        <strain evidence="3">K</strain>
    </source>
</reference>
<feature type="domain" description="Atg6 BARA" evidence="2">
    <location>
        <begin position="189"/>
        <end position="342"/>
    </location>
</feature>
<protein>
    <recommendedName>
        <fullName evidence="2">Atg6 BARA domain-containing protein</fullName>
    </recommendedName>
</protein>
<dbReference type="Proteomes" id="UP000179807">
    <property type="component" value="Unassembled WGS sequence"/>
</dbReference>
<dbReference type="OrthoDB" id="20368at2759"/>
<dbReference type="GeneID" id="94835029"/>